<dbReference type="STRING" id="435880.SAMN04487988_104128"/>
<dbReference type="Proteomes" id="UP000199642">
    <property type="component" value="Unassembled WGS sequence"/>
</dbReference>
<accession>A0A1I2S4K0</accession>
<dbReference type="RefSeq" id="WP_092790178.1">
    <property type="nucleotide sequence ID" value="NZ_FOPC01000004.1"/>
</dbReference>
<sequence>MQRKPWPSLEEWVESEQSLQQKITQLYESDLSPEEQAREALSYLVDRYQLPLTPLDIEDREWENAGDSWYQPVSMFELIAQLKFVEPKNNDPRYLVLQSAYLIKHKLIIDLSQKLGDFLDADDLQGLGYRGQDIFEAELIPIKTGESWTDKGCTYFIKEQLQ</sequence>
<dbReference type="EMBL" id="FOPC01000004">
    <property type="protein sequence ID" value="SFG47855.1"/>
    <property type="molecule type" value="Genomic_DNA"/>
</dbReference>
<dbReference type="OrthoDB" id="1358957at2"/>
<protein>
    <submittedName>
        <fullName evidence="1">Uncharacterized protein</fullName>
    </submittedName>
</protein>
<evidence type="ECO:0000313" key="1">
    <source>
        <dbReference type="EMBL" id="SFG47855.1"/>
    </source>
</evidence>
<proteinExistence type="predicted"/>
<name>A0A1I2S4K0_9BACT</name>
<evidence type="ECO:0000313" key="2">
    <source>
        <dbReference type="Proteomes" id="UP000199642"/>
    </source>
</evidence>
<keyword evidence="2" id="KW-1185">Reference proteome</keyword>
<gene>
    <name evidence="1" type="ORF">SAMN04487988_104128</name>
</gene>
<dbReference type="AlphaFoldDB" id="A0A1I2S4K0"/>
<organism evidence="1 2">
    <name type="scientific">Algoriphagus hitonicola</name>
    <dbReference type="NCBI Taxonomy" id="435880"/>
    <lineage>
        <taxon>Bacteria</taxon>
        <taxon>Pseudomonadati</taxon>
        <taxon>Bacteroidota</taxon>
        <taxon>Cytophagia</taxon>
        <taxon>Cytophagales</taxon>
        <taxon>Cyclobacteriaceae</taxon>
        <taxon>Algoriphagus</taxon>
    </lineage>
</organism>
<reference evidence="2" key="1">
    <citation type="submission" date="2016-10" db="EMBL/GenBank/DDBJ databases">
        <authorList>
            <person name="Varghese N."/>
            <person name="Submissions S."/>
        </authorList>
    </citation>
    <scope>NUCLEOTIDE SEQUENCE [LARGE SCALE GENOMIC DNA]</scope>
    <source>
        <strain evidence="2">DSM 19315</strain>
    </source>
</reference>